<keyword evidence="12" id="KW-0597">Phosphoprotein</keyword>
<evidence type="ECO:0000256" key="14">
    <source>
        <dbReference type="ARBA" id="ARBA00022562"/>
    </source>
</evidence>
<evidence type="ECO:0000256" key="3">
    <source>
        <dbReference type="ARBA" id="ARBA00004147"/>
    </source>
</evidence>
<dbReference type="InterPro" id="IPR009003">
    <property type="entry name" value="Peptidase_S1_PA"/>
</dbReference>
<feature type="domain" description="Peptidase C4" evidence="38">
    <location>
        <begin position="2047"/>
        <end position="2265"/>
    </location>
</feature>
<dbReference type="GO" id="GO:0006508">
    <property type="term" value="P:proteolysis"/>
    <property type="evidence" value="ECO:0007669"/>
    <property type="project" value="UniProtKB-KW"/>
</dbReference>
<keyword evidence="20" id="KW-0547">Nucleotide-binding</keyword>
<keyword evidence="19" id="KW-0548">Nucleotidyltransferase</keyword>
<evidence type="ECO:0000256" key="19">
    <source>
        <dbReference type="ARBA" id="ARBA00022695"/>
    </source>
</evidence>
<dbReference type="GO" id="GO:0005198">
    <property type="term" value="F:structural molecule activity"/>
    <property type="evidence" value="ECO:0007669"/>
    <property type="project" value="InterPro"/>
</dbReference>
<comment type="function">
    <text evidence="31">Mediates the cap-independent, EIF4E-dependent translation of viral genomic RNAs. Binds to the cap-binding site of host EIF4E and thus interferes with the host EIF4E-dependent mRNA export and translation. VPg-RNA directly binds EIF4E and is a template for transcription. Also forms trimeric complexes with EIF4E-EIF4G, which are templates for translation.</text>
</comment>
<comment type="function">
    <text evidence="29">Has helicase activity. It may be involved in replication.</text>
</comment>
<dbReference type="InterPro" id="IPR001456">
    <property type="entry name" value="HC-pro"/>
</dbReference>
<comment type="subcellular location">
    <subcellularLocation>
        <location evidence="30">Host cytoplasmic vesicle</location>
    </subcellularLocation>
    <subcellularLocation>
        <location evidence="3">Host nucleus</location>
    </subcellularLocation>
    <subcellularLocation>
        <location evidence="4">Virion</location>
    </subcellularLocation>
</comment>
<keyword evidence="24" id="KW-0067">ATP-binding</keyword>
<evidence type="ECO:0000256" key="6">
    <source>
        <dbReference type="ARBA" id="ARBA00020107"/>
    </source>
</evidence>
<feature type="active site" description="For helper component proteinase activity" evidence="32">
    <location>
        <position position="706"/>
    </location>
</feature>
<dbReference type="Pfam" id="PF00680">
    <property type="entry name" value="RdRP_1"/>
    <property type="match status" value="1"/>
</dbReference>
<dbReference type="InterPro" id="IPR027417">
    <property type="entry name" value="P-loop_NTPase"/>
</dbReference>
<keyword evidence="8" id="KW-0696">RNA-directed RNA polymerase</keyword>
<gene>
    <name evidence="41" type="ORF">BTBLV_gp1</name>
</gene>
<dbReference type="InterPro" id="IPR014001">
    <property type="entry name" value="Helicase_ATP-bd"/>
</dbReference>
<dbReference type="InterPro" id="IPR011545">
    <property type="entry name" value="DEAD/DEAH_box_helicase_dom"/>
</dbReference>
<dbReference type="Pfam" id="PF13608">
    <property type="entry name" value="Potyvirid-P3"/>
    <property type="match status" value="1"/>
</dbReference>
<dbReference type="InterPro" id="IPR002540">
    <property type="entry name" value="Pept_S30_P1_potyvir"/>
</dbReference>
<dbReference type="SUPFAM" id="SSF52540">
    <property type="entry name" value="P-loop containing nucleoside triphosphate hydrolases"/>
    <property type="match status" value="2"/>
</dbReference>
<dbReference type="InterPro" id="IPR001730">
    <property type="entry name" value="Potyv_NIa-pro_dom"/>
</dbReference>
<evidence type="ECO:0000256" key="25">
    <source>
        <dbReference type="ARBA" id="ARBA00022844"/>
    </source>
</evidence>
<keyword evidence="26" id="KW-0693">Viral RNA replication</keyword>
<dbReference type="GO" id="GO:0005524">
    <property type="term" value="F:ATP binding"/>
    <property type="evidence" value="ECO:0007669"/>
    <property type="project" value="UniProtKB-KW"/>
</dbReference>
<feature type="domain" description="Peptidase S30" evidence="40">
    <location>
        <begin position="148"/>
        <end position="291"/>
    </location>
</feature>
<dbReference type="KEGG" id="vg:16796646"/>
<evidence type="ECO:0000256" key="34">
    <source>
        <dbReference type="SAM" id="MobiDB-lite"/>
    </source>
</evidence>
<evidence type="ECO:0000259" key="40">
    <source>
        <dbReference type="PROSITE" id="PS51871"/>
    </source>
</evidence>
<dbReference type="SMART" id="SM00487">
    <property type="entry name" value="DEXDc"/>
    <property type="match status" value="1"/>
</dbReference>
<dbReference type="PROSITE" id="PS51744">
    <property type="entry name" value="HC_PRO_CPD"/>
    <property type="match status" value="1"/>
</dbReference>
<dbReference type="Pfam" id="PF00851">
    <property type="entry name" value="Peptidase_C6"/>
    <property type="match status" value="1"/>
</dbReference>
<evidence type="ECO:0000259" key="35">
    <source>
        <dbReference type="PROSITE" id="PS50507"/>
    </source>
</evidence>
<dbReference type="PANTHER" id="PTHR43519:SF1">
    <property type="entry name" value="ATP-DEPENDENT RNA HELICASE HRPB"/>
    <property type="match status" value="1"/>
</dbReference>
<keyword evidence="18" id="KW-0808">Transferase</keyword>
<dbReference type="PROSITE" id="PS51436">
    <property type="entry name" value="POTYVIRUS_NIA_PRO"/>
    <property type="match status" value="1"/>
</dbReference>
<evidence type="ECO:0000256" key="20">
    <source>
        <dbReference type="ARBA" id="ARBA00022741"/>
    </source>
</evidence>
<dbReference type="PRINTS" id="PR00966">
    <property type="entry name" value="NIAPOTYPTASE"/>
</dbReference>
<evidence type="ECO:0000259" key="38">
    <source>
        <dbReference type="PROSITE" id="PS51436"/>
    </source>
</evidence>
<dbReference type="InterPro" id="IPR013648">
    <property type="entry name" value="PP_Potyviridae"/>
</dbReference>
<evidence type="ECO:0000259" key="37">
    <source>
        <dbReference type="PROSITE" id="PS51194"/>
    </source>
</evidence>
<dbReference type="Pfam" id="PF01577">
    <property type="entry name" value="Peptidase_S30"/>
    <property type="match status" value="1"/>
</dbReference>
<dbReference type="InterPro" id="IPR007094">
    <property type="entry name" value="RNA-dir_pol_PSvirus"/>
</dbReference>
<feature type="region of interest" description="Disordered" evidence="34">
    <location>
        <begin position="2812"/>
        <end position="2857"/>
    </location>
</feature>
<evidence type="ECO:0000256" key="18">
    <source>
        <dbReference type="ARBA" id="ARBA00022679"/>
    </source>
</evidence>
<evidence type="ECO:0000256" key="12">
    <source>
        <dbReference type="ARBA" id="ARBA00022553"/>
    </source>
</evidence>
<dbReference type="Proteomes" id="UP000202581">
    <property type="component" value="Segment"/>
</dbReference>
<comment type="similarity">
    <text evidence="5 33">Belongs to the potyviridae genome polyprotein family.</text>
</comment>
<evidence type="ECO:0000256" key="32">
    <source>
        <dbReference type="PROSITE-ProRule" id="PRU01080"/>
    </source>
</evidence>
<comment type="function">
    <text evidence="28">Involved in aphid transmission, cell-to-cell and systemis movement, encapsidation of the viral RNA and in the regulation of viral RNA amplification.</text>
</comment>
<keyword evidence="23" id="KW-0788">Thiol protease</keyword>
<feature type="domain" description="Helicase C-terminal" evidence="37">
    <location>
        <begin position="1413"/>
        <end position="1572"/>
    </location>
</feature>
<evidence type="ECO:0000256" key="2">
    <source>
        <dbReference type="ARBA" id="ARBA00001848"/>
    </source>
</evidence>
<evidence type="ECO:0000259" key="36">
    <source>
        <dbReference type="PROSITE" id="PS51192"/>
    </source>
</evidence>
<comment type="catalytic activity">
    <reaction evidence="1">
        <text>Hydrolyzes glutaminyl bonds, and activity is further restricted by preferences for the amino acids in P6 - P1' that vary with the species of potyvirus, e.g. Glu-Xaa-Xaa-Tyr-Xaa-Gln-|-(Ser or Gly) for the enzyme from tobacco etch virus. The natural substrate is the viral polyprotein, but other proteins and oligopeptides containing the appropriate consensus sequence are also cleaved.</text>
        <dbReference type="EC" id="3.4.22.44"/>
    </reaction>
</comment>
<keyword evidence="25" id="KW-0946">Virion</keyword>
<keyword evidence="27" id="KW-0899">Viral immunoevasion</keyword>
<evidence type="ECO:0000256" key="22">
    <source>
        <dbReference type="ARBA" id="ARBA00022806"/>
    </source>
</evidence>
<organism evidence="41 42">
    <name type="scientific">Brugmansia mosaic virus</name>
    <dbReference type="NCBI Taxonomy" id="1239452"/>
    <lineage>
        <taxon>Viruses</taxon>
        <taxon>Riboviria</taxon>
        <taxon>Orthornavirae</taxon>
        <taxon>Pisuviricota</taxon>
        <taxon>Stelpaviricetes</taxon>
        <taxon>Patatavirales</taxon>
        <taxon>Potyviridae</taxon>
        <taxon>Potyvirus</taxon>
        <taxon>Potyvirus brugmansiae</taxon>
    </lineage>
</organism>
<reference evidence="41 42" key="1">
    <citation type="journal article" date="2013" name="Arch. Virol.">
        <title>Complete genome sequence of a South Korean isolate of Brugmansia mosaic virus.</title>
        <authorList>
            <person name="Zhao F."/>
            <person name="Lim S."/>
            <person name="Yoo R.H."/>
            <person name="Lim H.S."/>
            <person name="Kwon S.Y."/>
            <person name="Lee S.H."/>
            <person name="Moon J.S."/>
        </authorList>
    </citation>
    <scope>NUCLEOTIDE SEQUENCE [LARGE SCALE GENOMIC DNA]</scope>
    <source>
        <strain evidence="41 42">SK</strain>
    </source>
</reference>
<dbReference type="GO" id="GO:0039694">
    <property type="term" value="P:viral RNA genome replication"/>
    <property type="evidence" value="ECO:0007669"/>
    <property type="project" value="InterPro"/>
</dbReference>
<dbReference type="GeneID" id="16796646"/>
<dbReference type="PROSITE" id="PS50507">
    <property type="entry name" value="RDRP_SSRNA_POS"/>
    <property type="match status" value="1"/>
</dbReference>
<evidence type="ECO:0000256" key="13">
    <source>
        <dbReference type="ARBA" id="ARBA00022561"/>
    </source>
</evidence>
<dbReference type="InterPro" id="IPR001592">
    <property type="entry name" value="Poty_coat"/>
</dbReference>
<dbReference type="InterPro" id="IPR031159">
    <property type="entry name" value="HC_PRO_CPD_dom"/>
</dbReference>
<dbReference type="PROSITE" id="PS51871">
    <property type="entry name" value="PV_P1_PRO"/>
    <property type="match status" value="1"/>
</dbReference>
<accession>L7RWG1</accession>
<dbReference type="InterPro" id="IPR001205">
    <property type="entry name" value="RNA-dir_pol_C"/>
</dbReference>
<evidence type="ECO:0000256" key="31">
    <source>
        <dbReference type="ARBA" id="ARBA00045403"/>
    </source>
</evidence>
<evidence type="ECO:0000256" key="10">
    <source>
        <dbReference type="ARBA" id="ARBA00022497"/>
    </source>
</evidence>
<keyword evidence="15" id="KW-0945">Host-virus interaction</keyword>
<dbReference type="InterPro" id="IPR042308">
    <property type="entry name" value="HC_PRO_CPD_sf"/>
</dbReference>
<proteinExistence type="inferred from homology"/>
<dbReference type="PROSITE" id="PS51194">
    <property type="entry name" value="HELICASE_CTER"/>
    <property type="match status" value="1"/>
</dbReference>
<feature type="domain" description="RdRp catalytic" evidence="35">
    <location>
        <begin position="2534"/>
        <end position="2658"/>
    </location>
</feature>
<evidence type="ECO:0000256" key="15">
    <source>
        <dbReference type="ARBA" id="ARBA00022581"/>
    </source>
</evidence>
<evidence type="ECO:0000256" key="5">
    <source>
        <dbReference type="ARBA" id="ARBA00006064"/>
    </source>
</evidence>
<sequence length="3085" mass="350548">MEFVKETILFGTFECTIERSVTIAPQAVAVATKATPTTEKANVDPFAKLEQQLQPYLAKRQFATIRRKTNGTLVYKHMNEKKRERKIRAAERKRKEEEAFQKAGPYFVTTITIAGGPAPSAELTERAVKKPLHKTPSAKVKKQFKRVALDTQQLNALIKKVRKIAADNELHIEMIGKKNQSIHYKKRASTTYAYADVAHLSGKTRRVDFVTEEWCKEYITVLAKNAAWNKKIHVNNLHKGDSGLILNSQSVVGPQGRCFDGTFIVRGVCDGVLIDARSKVTESVMLRMIQYSTADNFWKGLESKWNSYKASQNHICEPTFSVNKCGEVAAIMTQALLPCQKLTCGKCASQFTELAKTDLMIQLHASLTTGIERMHDRAPEFTHVIKLLQTFYNFSDAATGGSEIFDEIFKLIGARQQSPFTHLNKLNEFFLKGHENSSEDWIEARDNLVALVRFQKNRTDNIKKGDIASFRNKLTAKAHYNLYLSCDNQLDKNANFLWGQREYHAKRFFSNFYMEIDPTLGYASYEDRINPNGSRKLAIGNLIVPLDLADFRKKMGGIDTQQPATSKKCVSLVDGNFVYPCCCTTMDDGSPVRSMVYSPTKKHLVVGNSGDSKYVDLPKGDTEMLYIAKDGYCYINIYLAMLINVREEEAKDFTKKVRDIFIPKLGKWPTVMDLATTCAQLRIFYPDVHDAELPRILVDHNTQTCHVVDSYGSLSSGYHILKASTVSQLTLFANDDMDSEIKHYRVGGFELESQYCASRSIDARVQIHDEPQRCGVSEFHAMKLLLKGIYKPEVMAELLVDEPYIMIFSILSPSVLIAMFDNQAFEQAIKIWIHKEQSIALIATILSNLATKVSVSDVLTRQLQLIENTSEQLLDATCEGFRMNLAYQSALTLLARMRERAKSNTELIVGGFDSLDYDIIYTMEKNYQDLLLEQWRALTWREKLSAGWRVRKQKSSLQKQRLVAKTVGLKETFAFSPKQYVEGAIQRTQSTTKKVKERVWQFIDDKCVNMSSYIVSVIINRIPSARVCISSLFLMGGLLNIMNATHRLMLDTQRDKMHLEMLEQTRKENACDELYVTLERKLGMVPTWEEYCDYVKQINPELFQFIEDNYNPHQVVHQKSFDELKKLEHIVAFISLVVMVFDAERSDCVFKTLNKFRGIVGSLNSNVHHQSLDDIANTFEDKNLVVDFELNDDVLQSNVGNEIHFGTWWEEQVNRGATIPHYRTEGKFVEFTRATAAKVASDIAIGSEKDYLIRGAVGSGKSTGLPYNLSSFGNVLLIEPTRPLAENVYNQLTGAPFFLKPTMRMRGNSVFGSSPISVMTSGFALHFFANNITHLQEIDFIIIDECHVMDASAMAFRSLIHAFHARCKVLKVSATPPGREAEFSTQHPVKLIVEESLSFKSFAEAQRSGSNCDVIQHGNNILVYVASYNEVDQLSKLLTDKGFAVTKVDGRTMKHGSSEIVTTGTSLKPHFIVATNIIENGVTLDIDVVVDFGMKVSPFLDVDNRSISYNKISISYGERIQRLGRVGRFQQGTAVRIGHTEKGLVEIPQIISTEAALYCFAYNLPVMSSGVSVSLLSKCTIKQVRVMHNFELSPFFMYNFVSFEGTMHPVIHEVLKKYKLRDSMISLSESAIPYRASSEWMTAGDYSRIGVKLDIKEDVRIAFHSKDIPPRVHEQLWEAVLKYKTASAFPTIRSASISKIAYTLSTDLYAIPRTLALVEKLIEEERTKQYQFKSLIDNGCSSMFSIVGITNVLRARYSKDFTTENIQKLESVKAQLKEFHNLNGTGDEINLIKKYESLQFVHHQSKRDLIKALALRGIWNKSLLAKDLIVACGLAGGGIWMLYAWFMNRMSAVSHQGKNKSKRIQALKFRKARDKRMGYEIDNNQDTIEEYFGSAYTKKGKGTGTKVGMGKTNRRFINMYGFEPGEFSYIKFVDPLTGAQIEENVYADVSDIQKQFGEIRGDLLEKDELEPQHIYGNTTIQAYFVKDWSDKALRVDLTPHNPLRVSDKASSIMKYPEREGELRQTGKPVEVNVKDIPKEKVTVAHEAKALLKGLRDYNPIAQIICKLTVHSEAGSTSTFGLGFGGLIIANHHLFKSFNGTLEVRSHHGLFKVPNLKSINVKPLTGRDIIIVRMPKDFPAFPQRLHFREPNDAERVCLIGSNFQERYISTTVSETSAIHPVQRSTFWKHWITTDEGHCGLPLVSTHDGYVIGLHSLANNRNSENYFTAFDSKFEETYLRNTESVDWVKDWKYNPDTVLWGPLKLTKDTPSGMFKTTKMIEDLFAYDLEEVREQGENSAWMFNALKENLIAVAYMKSQLVSKHVVKGECILFSRYLDENKEAKEFFQPKMWAYGKSLLNREAYIKDLMKYSKPVEVGVLDCDAFEEATSRVIIYMQQHGFRKCTYITDEDAIFSALNMNTAVGAMYGGKKKDYFEKFSQEEKAEILKQSCLRLYKGQLGVWNGSLKSELRTKEKIEANKTRTFTAAPIDTLLAGKVCVDDFNNQFYSMNIDCCWTVGMTKFYGGWNKLLTAIPDGWVYCDADGSRFDSSLTPYMINAVLAIRYAFMEDWDIGFKMLQNLYTEIVYTPISTPDGTIVKKFRGNNSGQPSTVVDNSLMVVLAMNYAFVKEGFLFEEVESICKFFVNGDDLLIAVRPDKEDFLDKLQKHFLELGLDYTFSSRTRDKTELWFMSHCGISVEGTYIPKLEEERIVSILQWDRASKPEYRLEAICAAMIEAWGYPQLIHEIRKFYSWMLQQPPYKDLASEGKAPYISELALKKLYLNTDIQSEELNAYLKLFAELDDEFECAEYDVYHQSAEEPSTTDAGKGNKSTKERKEVAAPTNKEANVSKGKEPDVNAGSTGTYNVPRIKAITSKMRMPKVKNQVVLNLGHLLEYKPAQIDISNARSTQSQFDNWYSEVQKAYDIQDSEMQTTMNGLMVWCIENGTSPNINGVWTMMEGEEQVEFPLKPVIENAKPSFRQIMAHFSDVAEAYIEMRNKQEPYMPRYGLVRNLRDMSLARYAFDFYEVTSRTSVRAREAHTQMKAAALKSSQTRMFGLDGGISTQEENTERHTTEDVSPNMHTLLGVRNM</sequence>
<evidence type="ECO:0000256" key="23">
    <source>
        <dbReference type="ARBA" id="ARBA00022807"/>
    </source>
</evidence>
<evidence type="ECO:0000256" key="11">
    <source>
        <dbReference type="ARBA" id="ARBA00022520"/>
    </source>
</evidence>
<keyword evidence="16" id="KW-1090">Inhibition of host innate immune response by virus</keyword>
<evidence type="ECO:0000256" key="8">
    <source>
        <dbReference type="ARBA" id="ARBA00022484"/>
    </source>
</evidence>
<dbReference type="GO" id="GO:0003968">
    <property type="term" value="F:RNA-directed RNA polymerase activity"/>
    <property type="evidence" value="ECO:0007669"/>
    <property type="project" value="UniProtKB-KW"/>
</dbReference>
<keyword evidence="9" id="KW-1036">Host cytoplasmic vesicle</keyword>
<evidence type="ECO:0000256" key="4">
    <source>
        <dbReference type="ARBA" id="ARBA00004328"/>
    </source>
</evidence>
<keyword evidence="21" id="KW-0378">Hydrolase</keyword>
<protein>
    <recommendedName>
        <fullName evidence="6">Genome polyprotein</fullName>
    </recommendedName>
</protein>
<evidence type="ECO:0000256" key="28">
    <source>
        <dbReference type="ARBA" id="ARBA00029405"/>
    </source>
</evidence>
<evidence type="ECO:0000256" key="27">
    <source>
        <dbReference type="ARBA" id="ARBA00023280"/>
    </source>
</evidence>
<evidence type="ECO:0000256" key="24">
    <source>
        <dbReference type="ARBA" id="ARBA00022840"/>
    </source>
</evidence>
<feature type="domain" description="Peptidase C6" evidence="39">
    <location>
        <begin position="625"/>
        <end position="747"/>
    </location>
</feature>
<dbReference type="SUPFAM" id="SSF50494">
    <property type="entry name" value="Trypsin-like serine proteases"/>
    <property type="match status" value="1"/>
</dbReference>
<dbReference type="Pfam" id="PF00271">
    <property type="entry name" value="Helicase_C"/>
    <property type="match status" value="1"/>
</dbReference>
<dbReference type="GO" id="GO:0019029">
    <property type="term" value="C:helical viral capsid"/>
    <property type="evidence" value="ECO:0007669"/>
    <property type="project" value="UniProtKB-KW"/>
</dbReference>
<dbReference type="Gene3D" id="3.90.70.150">
    <property type="entry name" value="Helper component proteinase"/>
    <property type="match status" value="1"/>
</dbReference>
<dbReference type="Pfam" id="PF00767">
    <property type="entry name" value="Poty_coat"/>
    <property type="match status" value="1"/>
</dbReference>
<keyword evidence="10" id="KW-1139">Helical capsid protein</keyword>
<evidence type="ECO:0000256" key="33">
    <source>
        <dbReference type="RuleBase" id="RU003351"/>
    </source>
</evidence>
<dbReference type="GO" id="GO:0044161">
    <property type="term" value="C:host cell cytoplasmic vesicle"/>
    <property type="evidence" value="ECO:0007669"/>
    <property type="project" value="UniProtKB-SubCell"/>
</dbReference>
<dbReference type="GO" id="GO:0042025">
    <property type="term" value="C:host cell nucleus"/>
    <property type="evidence" value="ECO:0007669"/>
    <property type="project" value="UniProtKB-SubCell"/>
</dbReference>
<keyword evidence="13" id="KW-0167">Capsid protein</keyword>
<evidence type="ECO:0000256" key="17">
    <source>
        <dbReference type="ARBA" id="ARBA00022670"/>
    </source>
</evidence>
<dbReference type="GO" id="GO:0004197">
    <property type="term" value="F:cysteine-type endopeptidase activity"/>
    <property type="evidence" value="ECO:0007669"/>
    <property type="project" value="InterPro"/>
</dbReference>
<dbReference type="Gene3D" id="2.40.10.10">
    <property type="entry name" value="Trypsin-like serine proteases"/>
    <property type="match status" value="2"/>
</dbReference>
<dbReference type="SMART" id="SM00490">
    <property type="entry name" value="HELICc"/>
    <property type="match status" value="1"/>
</dbReference>
<dbReference type="SUPFAM" id="SSF56672">
    <property type="entry name" value="DNA/RNA polymerases"/>
    <property type="match status" value="1"/>
</dbReference>
<dbReference type="Pfam" id="PF08440">
    <property type="entry name" value="Poty_PP"/>
    <property type="match status" value="1"/>
</dbReference>
<evidence type="ECO:0000259" key="39">
    <source>
        <dbReference type="PROSITE" id="PS51744"/>
    </source>
</evidence>
<evidence type="ECO:0000256" key="16">
    <source>
        <dbReference type="ARBA" id="ARBA00022632"/>
    </source>
</evidence>
<dbReference type="GO" id="GO:0006351">
    <property type="term" value="P:DNA-templated transcription"/>
    <property type="evidence" value="ECO:0007669"/>
    <property type="project" value="InterPro"/>
</dbReference>
<keyword evidence="17" id="KW-0645">Protease</keyword>
<evidence type="ECO:0000256" key="1">
    <source>
        <dbReference type="ARBA" id="ARBA00000785"/>
    </source>
</evidence>
<dbReference type="RefSeq" id="YP_007354880.1">
    <property type="nucleotide sequence ID" value="NC_020105.1"/>
</dbReference>
<dbReference type="InterPro" id="IPR039560">
    <property type="entry name" value="Potyvirid-P3"/>
</dbReference>
<evidence type="ECO:0000313" key="41">
    <source>
        <dbReference type="EMBL" id="AGC08387.1"/>
    </source>
</evidence>
<dbReference type="GO" id="GO:0052170">
    <property type="term" value="P:symbiont-mediated suppression of host innate immune response"/>
    <property type="evidence" value="ECO:0007669"/>
    <property type="project" value="UniProtKB-KW"/>
</dbReference>
<dbReference type="CDD" id="cd23175">
    <property type="entry name" value="ps-ssRNAv_Potyviridae_RdRp"/>
    <property type="match status" value="1"/>
</dbReference>
<dbReference type="InterPro" id="IPR001650">
    <property type="entry name" value="Helicase_C-like"/>
</dbReference>
<keyword evidence="42" id="KW-1185">Reference proteome</keyword>
<evidence type="ECO:0000256" key="26">
    <source>
        <dbReference type="ARBA" id="ARBA00022953"/>
    </source>
</evidence>
<dbReference type="PANTHER" id="PTHR43519">
    <property type="entry name" value="ATP-DEPENDENT RNA HELICASE HRPB"/>
    <property type="match status" value="1"/>
</dbReference>
<evidence type="ECO:0000313" key="42">
    <source>
        <dbReference type="Proteomes" id="UP000202581"/>
    </source>
</evidence>
<dbReference type="Gene3D" id="3.40.50.300">
    <property type="entry name" value="P-loop containing nucleotide triphosphate hydrolases"/>
    <property type="match status" value="2"/>
</dbReference>
<feature type="domain" description="Helicase ATP-binding" evidence="36">
    <location>
        <begin position="1242"/>
        <end position="1394"/>
    </location>
</feature>
<dbReference type="GO" id="GO:0016818">
    <property type="term" value="F:hydrolase activity, acting on acid anhydrides, in phosphorus-containing anhydrides"/>
    <property type="evidence" value="ECO:0007669"/>
    <property type="project" value="InterPro"/>
</dbReference>
<dbReference type="EMBL" id="JX867236">
    <property type="protein sequence ID" value="AGC08387.1"/>
    <property type="molecule type" value="Genomic_RNA"/>
</dbReference>
<name>L7RWG1_9POTV</name>
<evidence type="ECO:0000256" key="7">
    <source>
        <dbReference type="ARBA" id="ARBA00022463"/>
    </source>
</evidence>
<evidence type="ECO:0000256" key="29">
    <source>
        <dbReference type="ARBA" id="ARBA00029422"/>
    </source>
</evidence>
<dbReference type="Pfam" id="PF00270">
    <property type="entry name" value="DEAD"/>
    <property type="match status" value="1"/>
</dbReference>
<dbReference type="PROSITE" id="PS51192">
    <property type="entry name" value="HELICASE_ATP_BIND_1"/>
    <property type="match status" value="1"/>
</dbReference>
<dbReference type="InterPro" id="IPR043504">
    <property type="entry name" value="Peptidase_S1_PA_chymotrypsin"/>
</dbReference>
<dbReference type="Pfam" id="PF00863">
    <property type="entry name" value="Peptidase_C4"/>
    <property type="match status" value="1"/>
</dbReference>
<dbReference type="GO" id="GO:0004386">
    <property type="term" value="F:helicase activity"/>
    <property type="evidence" value="ECO:0007669"/>
    <property type="project" value="UniProtKB-KW"/>
</dbReference>
<evidence type="ECO:0000256" key="9">
    <source>
        <dbReference type="ARBA" id="ARBA00022488"/>
    </source>
</evidence>
<evidence type="ECO:0000256" key="21">
    <source>
        <dbReference type="ARBA" id="ARBA00022801"/>
    </source>
</evidence>
<keyword evidence="7" id="KW-0941">Suppressor of RNA silencing</keyword>
<dbReference type="Gene3D" id="3.30.70.270">
    <property type="match status" value="1"/>
</dbReference>
<keyword evidence="14" id="KW-1048">Host nucleus</keyword>
<dbReference type="GO" id="GO:0003723">
    <property type="term" value="F:RNA binding"/>
    <property type="evidence" value="ECO:0007669"/>
    <property type="project" value="InterPro"/>
</dbReference>
<evidence type="ECO:0000256" key="30">
    <source>
        <dbReference type="ARBA" id="ARBA00034108"/>
    </source>
</evidence>
<keyword evidence="22" id="KW-0347">Helicase</keyword>
<dbReference type="InterPro" id="IPR043128">
    <property type="entry name" value="Rev_trsase/Diguanyl_cyclase"/>
</dbReference>
<keyword evidence="11" id="KW-0191">Covalent protein-RNA linkage</keyword>
<comment type="catalytic activity">
    <reaction evidence="2">
        <text>Hydrolyzes a Gly-|-Gly bond at its own C-terminus, commonly in the sequence -Tyr-Xaa-Val-Gly-|-Gly, in the processing of the potyviral polyprotein.</text>
        <dbReference type="EC" id="3.4.22.45"/>
    </reaction>
</comment>
<dbReference type="InterPro" id="IPR043502">
    <property type="entry name" value="DNA/RNA_pol_sf"/>
</dbReference>
<feature type="active site" description="For helper component proteinase activity" evidence="32">
    <location>
        <position position="633"/>
    </location>
</feature>